<gene>
    <name evidence="2" type="ORF">A3G33_02740</name>
</gene>
<evidence type="ECO:0000313" key="3">
    <source>
        <dbReference type="Proteomes" id="UP000178187"/>
    </source>
</evidence>
<feature type="domain" description="Methyltransferase" evidence="1">
    <location>
        <begin position="10"/>
        <end position="273"/>
    </location>
</feature>
<dbReference type="InterPro" id="IPR022744">
    <property type="entry name" value="MeTrfase_dom_put"/>
</dbReference>
<dbReference type="InterPro" id="IPR029063">
    <property type="entry name" value="SAM-dependent_MTases_sf"/>
</dbReference>
<dbReference type="Pfam" id="PF12147">
    <property type="entry name" value="Methyltransf_20"/>
    <property type="match status" value="1"/>
</dbReference>
<proteinExistence type="predicted"/>
<dbReference type="Proteomes" id="UP000178187">
    <property type="component" value="Unassembled WGS sequence"/>
</dbReference>
<dbReference type="EMBL" id="MHFR01000038">
    <property type="protein sequence ID" value="OGW97900.1"/>
    <property type="molecule type" value="Genomic_DNA"/>
</dbReference>
<protein>
    <recommendedName>
        <fullName evidence="1">Methyltransferase domain-containing protein</fullName>
    </recommendedName>
</protein>
<evidence type="ECO:0000259" key="1">
    <source>
        <dbReference type="Pfam" id="PF12147"/>
    </source>
</evidence>
<reference evidence="2 3" key="1">
    <citation type="journal article" date="2016" name="Nat. Commun.">
        <title>Thousands of microbial genomes shed light on interconnected biogeochemical processes in an aquifer system.</title>
        <authorList>
            <person name="Anantharaman K."/>
            <person name="Brown C.T."/>
            <person name="Hug L.A."/>
            <person name="Sharon I."/>
            <person name="Castelle C.J."/>
            <person name="Probst A.J."/>
            <person name="Thomas B.C."/>
            <person name="Singh A."/>
            <person name="Wilkins M.J."/>
            <person name="Karaoz U."/>
            <person name="Brodie E.L."/>
            <person name="Williams K.H."/>
            <person name="Hubbard S.S."/>
            <person name="Banfield J.F."/>
        </authorList>
    </citation>
    <scope>NUCLEOTIDE SEQUENCE [LARGE SCALE GENOMIC DNA]</scope>
</reference>
<evidence type="ECO:0000313" key="2">
    <source>
        <dbReference type="EMBL" id="OGW97900.1"/>
    </source>
</evidence>
<name>A0A1G1KYB1_9BACT</name>
<organism evidence="2 3">
    <name type="scientific">Candidatus Danuiimicrobium aquiferis</name>
    <dbReference type="NCBI Taxonomy" id="1801832"/>
    <lineage>
        <taxon>Bacteria</taxon>
        <taxon>Pseudomonadati</taxon>
        <taxon>Candidatus Omnitrophota</taxon>
        <taxon>Candidatus Danuiimicrobium</taxon>
    </lineage>
</organism>
<dbReference type="Gene3D" id="3.40.50.150">
    <property type="entry name" value="Vaccinia Virus protein VP39"/>
    <property type="match status" value="1"/>
</dbReference>
<accession>A0A1G1KYB1</accession>
<dbReference type="SUPFAM" id="SSF53335">
    <property type="entry name" value="S-adenosyl-L-methionine-dependent methyltransferases"/>
    <property type="match status" value="1"/>
</dbReference>
<dbReference type="AlphaFoldDB" id="A0A1G1KYB1"/>
<comment type="caution">
    <text evidence="2">The sequence shown here is derived from an EMBL/GenBank/DDBJ whole genome shotgun (WGS) entry which is preliminary data.</text>
</comment>
<sequence>MKLKQQIDDFVYKKIIRSLLLTSCFGRKSVLGRSESGVNFEYMYDNKSHGYTWLGKLVDRILLNLPAVKATRNRKDSILKILKNEIKDNIIREIHTKIVDIGSGGARYIRELKDDPDLEKYEAVCVDYDSESVSLAKGLIKPHPELKSSLRFLKADAFKLNHLEEFAKKIKWTPNVIIASGFIYYLDDGVVKKVLSEIYRQLAPNGLLIMSNIKQSPSQKLMERVCTMQGSRPWVVYYRDPEVLRTWLMDVGFQFVVIGEDAWGMYNICTARKVK</sequence>
<dbReference type="CDD" id="cd02440">
    <property type="entry name" value="AdoMet_MTases"/>
    <property type="match status" value="1"/>
</dbReference>